<evidence type="ECO:0000313" key="1">
    <source>
        <dbReference type="EMBL" id="PWK35620.1"/>
    </source>
</evidence>
<keyword evidence="2" id="KW-1185">Reference proteome</keyword>
<proteinExistence type="predicted"/>
<name>A0A316FE45_9BURK</name>
<sequence length="403" mass="44770">MLMLANALAQPAATPNIAPDARRHRVVACLQSLSDRTDRRTLGTRCGGPGQDPVADYAAARACARVSAWRMHRAGARERRDTALCSVVRVQLLIALYRLMTSDLWDIAAFDALLTRVGLGQPADIGSPWAVQFEHTVRDHMRDTGTSWRDPLHLAFRYAATVAAGLQVDVVPPNPPMPREFCASPGWRNRALVHPFTLDAAGNRMPLERIRLDLVHFEMDHVEEWQARDADRDSRLLRAVASAWHDEYARAAADETHPAAVRALARASRWHAFMVREQVPLQDPSEVYLRLSIDGETLAILRATTIEDPDGPSNVRDSIIEDILLAPAHALTLPGKSRTFDLDSFAIQAYLDFAEQERHATVTLPASNTTEADRAYRNGFREVCEGASTAPPASERQRNDDEL</sequence>
<evidence type="ECO:0000313" key="2">
    <source>
        <dbReference type="Proteomes" id="UP000245754"/>
    </source>
</evidence>
<reference evidence="1 2" key="1">
    <citation type="submission" date="2018-05" db="EMBL/GenBank/DDBJ databases">
        <title>Genomic Encyclopedia of Type Strains, Phase IV (KMG-V): Genome sequencing to study the core and pangenomes of soil and plant-associated prokaryotes.</title>
        <authorList>
            <person name="Whitman W."/>
        </authorList>
    </citation>
    <scope>NUCLEOTIDE SEQUENCE [LARGE SCALE GENOMIC DNA]</scope>
    <source>
        <strain evidence="1 2">SLV-132</strain>
    </source>
</reference>
<accession>A0A316FE45</accession>
<dbReference type="EMBL" id="QGGT01000002">
    <property type="protein sequence ID" value="PWK35620.1"/>
    <property type="molecule type" value="Genomic_DNA"/>
</dbReference>
<dbReference type="RefSeq" id="WP_146208448.1">
    <property type="nucleotide sequence ID" value="NZ_QGGT01000002.1"/>
</dbReference>
<comment type="caution">
    <text evidence="1">The sequence shown here is derived from an EMBL/GenBank/DDBJ whole genome shotgun (WGS) entry which is preliminary data.</text>
</comment>
<organism evidence="1 2">
    <name type="scientific">Cupriavidus plantarum</name>
    <dbReference type="NCBI Taxonomy" id="942865"/>
    <lineage>
        <taxon>Bacteria</taxon>
        <taxon>Pseudomonadati</taxon>
        <taxon>Pseudomonadota</taxon>
        <taxon>Betaproteobacteria</taxon>
        <taxon>Burkholderiales</taxon>
        <taxon>Burkholderiaceae</taxon>
        <taxon>Cupriavidus</taxon>
    </lineage>
</organism>
<gene>
    <name evidence="1" type="ORF">C7419_102898</name>
</gene>
<dbReference type="Proteomes" id="UP000245754">
    <property type="component" value="Unassembled WGS sequence"/>
</dbReference>
<dbReference type="AlphaFoldDB" id="A0A316FE45"/>
<protein>
    <submittedName>
        <fullName evidence="1">Uncharacterized protein</fullName>
    </submittedName>
</protein>